<dbReference type="AlphaFoldDB" id="A0A0F8Z0A4"/>
<comment type="caution">
    <text evidence="2">The sequence shown here is derived from an EMBL/GenBank/DDBJ whole genome shotgun (WGS) entry which is preliminary data.</text>
</comment>
<name>A0A0F8Z0A4_9ZZZZ</name>
<sequence length="139" mass="16613">MKKFKPPTLEEIEAYAKEKSLLVDATFFFNYFEASDPPWHDSNGKAVRSWKQKMWTWHRMYQERGEYHTCSQSWCKKRGVYIKGADRDGHPYYWCLDHKPKPPPLPKAVEDMVRGIGDIPPEKKTEPVWKQRKRLLNEN</sequence>
<feature type="compositionally biased region" description="Basic and acidic residues" evidence="1">
    <location>
        <begin position="120"/>
        <end position="139"/>
    </location>
</feature>
<dbReference type="EMBL" id="LAZR01050516">
    <property type="protein sequence ID" value="KKK87182.1"/>
    <property type="molecule type" value="Genomic_DNA"/>
</dbReference>
<organism evidence="2">
    <name type="scientific">marine sediment metagenome</name>
    <dbReference type="NCBI Taxonomy" id="412755"/>
    <lineage>
        <taxon>unclassified sequences</taxon>
        <taxon>metagenomes</taxon>
        <taxon>ecological metagenomes</taxon>
    </lineage>
</organism>
<accession>A0A0F8Z0A4</accession>
<proteinExistence type="predicted"/>
<gene>
    <name evidence="2" type="ORF">LCGC14_2755800</name>
</gene>
<evidence type="ECO:0000256" key="1">
    <source>
        <dbReference type="SAM" id="MobiDB-lite"/>
    </source>
</evidence>
<feature type="region of interest" description="Disordered" evidence="1">
    <location>
        <begin position="117"/>
        <end position="139"/>
    </location>
</feature>
<reference evidence="2" key="1">
    <citation type="journal article" date="2015" name="Nature">
        <title>Complex archaea that bridge the gap between prokaryotes and eukaryotes.</title>
        <authorList>
            <person name="Spang A."/>
            <person name="Saw J.H."/>
            <person name="Jorgensen S.L."/>
            <person name="Zaremba-Niedzwiedzka K."/>
            <person name="Martijn J."/>
            <person name="Lind A.E."/>
            <person name="van Eijk R."/>
            <person name="Schleper C."/>
            <person name="Guy L."/>
            <person name="Ettema T.J."/>
        </authorList>
    </citation>
    <scope>NUCLEOTIDE SEQUENCE</scope>
</reference>
<evidence type="ECO:0000313" key="2">
    <source>
        <dbReference type="EMBL" id="KKK87182.1"/>
    </source>
</evidence>
<protein>
    <submittedName>
        <fullName evidence="2">Uncharacterized protein</fullName>
    </submittedName>
</protein>